<sequence length="219" mass="24359">MSDSIPSVPLLPVEVLARRHALLSSIGFLILLPLGVLVTRYLRTFTARWWFGHWIIQFLISGPVIFAGWAYGHQTTMTLGTPNFMDIHQKIGVVLLILYLAQLVLGAVIHFFKTPSLFSGRRPPQNYLHAVLGLVILALAAYQVHYGLVTEWLLVAGGLHAIPQSAINAWMALIIVFWAMYAIGLALLPRQYRQERRAKIAGDSEIGLQSSKNGASHRV</sequence>
<dbReference type="GO" id="GO:0020037">
    <property type="term" value="F:heme binding"/>
    <property type="evidence" value="ECO:0007669"/>
    <property type="project" value="TreeGrafter"/>
</dbReference>
<evidence type="ECO:0000256" key="10">
    <source>
        <dbReference type="ARBA" id="ARBA00023136"/>
    </source>
</evidence>
<evidence type="ECO:0000313" key="14">
    <source>
        <dbReference type="Proteomes" id="UP000053263"/>
    </source>
</evidence>
<dbReference type="CDD" id="cd08760">
    <property type="entry name" value="Cyt_b561_FRRS1_like"/>
    <property type="match status" value="1"/>
</dbReference>
<dbReference type="GO" id="GO:0016020">
    <property type="term" value="C:membrane"/>
    <property type="evidence" value="ECO:0007669"/>
    <property type="project" value="UniProtKB-SubCell"/>
</dbReference>
<evidence type="ECO:0000256" key="9">
    <source>
        <dbReference type="ARBA" id="ARBA00023004"/>
    </source>
</evidence>
<keyword evidence="9" id="KW-0408">Iron</keyword>
<evidence type="ECO:0000259" key="12">
    <source>
        <dbReference type="PROSITE" id="PS50939"/>
    </source>
</evidence>
<dbReference type="Gene3D" id="1.20.120.1770">
    <property type="match status" value="1"/>
</dbReference>
<dbReference type="PANTHER" id="PTHR15422:SF24">
    <property type="entry name" value="DOMON RELATED DOMAIN-CONTAINING PROTEIN"/>
    <property type="match status" value="1"/>
</dbReference>
<dbReference type="SMART" id="SM00665">
    <property type="entry name" value="B561"/>
    <property type="match status" value="1"/>
</dbReference>
<dbReference type="GO" id="GO:0046872">
    <property type="term" value="F:metal ion binding"/>
    <property type="evidence" value="ECO:0007669"/>
    <property type="project" value="UniProtKB-KW"/>
</dbReference>
<evidence type="ECO:0000256" key="1">
    <source>
        <dbReference type="ARBA" id="ARBA00001970"/>
    </source>
</evidence>
<proteinExistence type="predicted"/>
<keyword evidence="7" id="KW-0249">Electron transport</keyword>
<dbReference type="Pfam" id="PF03188">
    <property type="entry name" value="Cytochrom_B561"/>
    <property type="match status" value="1"/>
</dbReference>
<evidence type="ECO:0000256" key="4">
    <source>
        <dbReference type="ARBA" id="ARBA00022617"/>
    </source>
</evidence>
<evidence type="ECO:0000256" key="2">
    <source>
        <dbReference type="ARBA" id="ARBA00004141"/>
    </source>
</evidence>
<organism evidence="13 14">
    <name type="scientific">Plicaturopsis crispa FD-325 SS-3</name>
    <dbReference type="NCBI Taxonomy" id="944288"/>
    <lineage>
        <taxon>Eukaryota</taxon>
        <taxon>Fungi</taxon>
        <taxon>Dikarya</taxon>
        <taxon>Basidiomycota</taxon>
        <taxon>Agaricomycotina</taxon>
        <taxon>Agaricomycetes</taxon>
        <taxon>Agaricomycetidae</taxon>
        <taxon>Amylocorticiales</taxon>
        <taxon>Amylocorticiaceae</taxon>
        <taxon>Plicatura</taxon>
        <taxon>Plicaturopsis crispa</taxon>
    </lineage>
</organism>
<keyword evidence="8 11" id="KW-1133">Transmembrane helix</keyword>
<dbReference type="InterPro" id="IPR006593">
    <property type="entry name" value="Cyt_b561/ferric_Rdtase_TM"/>
</dbReference>
<dbReference type="PANTHER" id="PTHR15422">
    <property type="entry name" value="OS05G0565100 PROTEIN"/>
    <property type="match status" value="1"/>
</dbReference>
<keyword evidence="6" id="KW-0479">Metal-binding</keyword>
<dbReference type="OrthoDB" id="366214at2759"/>
<keyword evidence="3" id="KW-0813">Transport</keyword>
<dbReference type="GO" id="GO:0140575">
    <property type="term" value="F:transmembrane monodehydroascorbate reductase activity"/>
    <property type="evidence" value="ECO:0007669"/>
    <property type="project" value="InterPro"/>
</dbReference>
<dbReference type="AlphaFoldDB" id="A0A0C9SR23"/>
<feature type="transmembrane region" description="Helical" evidence="11">
    <location>
        <begin position="49"/>
        <end position="71"/>
    </location>
</feature>
<accession>A0A0C9SR23</accession>
<keyword evidence="10 11" id="KW-0472">Membrane</keyword>
<evidence type="ECO:0000256" key="3">
    <source>
        <dbReference type="ARBA" id="ARBA00022448"/>
    </source>
</evidence>
<evidence type="ECO:0000256" key="5">
    <source>
        <dbReference type="ARBA" id="ARBA00022692"/>
    </source>
</evidence>
<keyword evidence="14" id="KW-1185">Reference proteome</keyword>
<reference evidence="13 14" key="1">
    <citation type="submission" date="2014-06" db="EMBL/GenBank/DDBJ databases">
        <title>Evolutionary Origins and Diversification of the Mycorrhizal Mutualists.</title>
        <authorList>
            <consortium name="DOE Joint Genome Institute"/>
            <consortium name="Mycorrhizal Genomics Consortium"/>
            <person name="Kohler A."/>
            <person name="Kuo A."/>
            <person name="Nagy L.G."/>
            <person name="Floudas D."/>
            <person name="Copeland A."/>
            <person name="Barry K.W."/>
            <person name="Cichocki N."/>
            <person name="Veneault-Fourrey C."/>
            <person name="LaButti K."/>
            <person name="Lindquist E.A."/>
            <person name="Lipzen A."/>
            <person name="Lundell T."/>
            <person name="Morin E."/>
            <person name="Murat C."/>
            <person name="Riley R."/>
            <person name="Ohm R."/>
            <person name="Sun H."/>
            <person name="Tunlid A."/>
            <person name="Henrissat B."/>
            <person name="Grigoriev I.V."/>
            <person name="Hibbett D.S."/>
            <person name="Martin F."/>
        </authorList>
    </citation>
    <scope>NUCLEOTIDE SEQUENCE [LARGE SCALE GENOMIC DNA]</scope>
    <source>
        <strain evidence="13 14">FD-325 SS-3</strain>
    </source>
</reference>
<dbReference type="EMBL" id="KN832571">
    <property type="protein sequence ID" value="KII84247.1"/>
    <property type="molecule type" value="Genomic_DNA"/>
</dbReference>
<keyword evidence="5 11" id="KW-0812">Transmembrane</keyword>
<dbReference type="InterPro" id="IPR045150">
    <property type="entry name" value="CYB561D1/2"/>
</dbReference>
<evidence type="ECO:0000256" key="6">
    <source>
        <dbReference type="ARBA" id="ARBA00022723"/>
    </source>
</evidence>
<protein>
    <recommendedName>
        <fullName evidence="12">Cytochrome b561 domain-containing protein</fullName>
    </recommendedName>
</protein>
<feature type="transmembrane region" description="Helical" evidence="11">
    <location>
        <begin position="127"/>
        <end position="149"/>
    </location>
</feature>
<evidence type="ECO:0000256" key="11">
    <source>
        <dbReference type="SAM" id="Phobius"/>
    </source>
</evidence>
<gene>
    <name evidence="13" type="ORF">PLICRDRAFT_179510</name>
</gene>
<evidence type="ECO:0000313" key="13">
    <source>
        <dbReference type="EMBL" id="KII84247.1"/>
    </source>
</evidence>
<evidence type="ECO:0000256" key="7">
    <source>
        <dbReference type="ARBA" id="ARBA00022982"/>
    </source>
</evidence>
<feature type="transmembrane region" description="Helical" evidence="11">
    <location>
        <begin position="169"/>
        <end position="188"/>
    </location>
</feature>
<feature type="domain" description="Cytochrome b561" evidence="12">
    <location>
        <begin position="1"/>
        <end position="187"/>
    </location>
</feature>
<comment type="subcellular location">
    <subcellularLocation>
        <location evidence="2">Membrane</location>
        <topology evidence="2">Multi-pass membrane protein</topology>
    </subcellularLocation>
</comment>
<feature type="transmembrane region" description="Helical" evidence="11">
    <location>
        <begin position="20"/>
        <end position="42"/>
    </location>
</feature>
<comment type="cofactor">
    <cofactor evidence="1">
        <name>heme b</name>
        <dbReference type="ChEBI" id="CHEBI:60344"/>
    </cofactor>
</comment>
<name>A0A0C9SR23_PLICR</name>
<evidence type="ECO:0000256" key="8">
    <source>
        <dbReference type="ARBA" id="ARBA00022989"/>
    </source>
</evidence>
<dbReference type="Proteomes" id="UP000053263">
    <property type="component" value="Unassembled WGS sequence"/>
</dbReference>
<feature type="transmembrane region" description="Helical" evidence="11">
    <location>
        <begin position="91"/>
        <end position="112"/>
    </location>
</feature>
<keyword evidence="4" id="KW-0349">Heme</keyword>
<dbReference type="HOGENOM" id="CLU_090085_0_0_1"/>
<dbReference type="PROSITE" id="PS50939">
    <property type="entry name" value="CYTOCHROME_B561"/>
    <property type="match status" value="1"/>
</dbReference>